<dbReference type="RefSeq" id="WP_153725347.1">
    <property type="nucleotide sequence ID" value="NZ_CP045875.1"/>
</dbReference>
<dbReference type="PANTHER" id="PTHR24567:SF58">
    <property type="entry name" value="CYCLIC AMP-BINDING REGULATORY PROTEIN"/>
    <property type="match status" value="1"/>
</dbReference>
<dbReference type="PANTHER" id="PTHR24567">
    <property type="entry name" value="CRP FAMILY TRANSCRIPTIONAL REGULATORY PROTEIN"/>
    <property type="match status" value="1"/>
</dbReference>
<gene>
    <name evidence="6" type="ORF">FTV88_1991</name>
</gene>
<evidence type="ECO:0000313" key="6">
    <source>
        <dbReference type="EMBL" id="QGG48089.1"/>
    </source>
</evidence>
<dbReference type="InterPro" id="IPR014710">
    <property type="entry name" value="RmlC-like_jellyroll"/>
</dbReference>
<evidence type="ECO:0000256" key="2">
    <source>
        <dbReference type="ARBA" id="ARBA00023125"/>
    </source>
</evidence>
<reference evidence="7" key="1">
    <citation type="submission" date="2019-11" db="EMBL/GenBank/DDBJ databases">
        <title>Genome sequence of Heliorestis convoluta strain HH, an alkaliphilic and minimalistic phototrophic bacterium from a soda lake in Egypt.</title>
        <authorList>
            <person name="Dewey E.D."/>
            <person name="Stokes L.M."/>
            <person name="Burchell B.M."/>
            <person name="Shaffer K.N."/>
            <person name="Huntington A.M."/>
            <person name="Baker J.M."/>
            <person name="Nadendla S."/>
            <person name="Giglio M.G."/>
            <person name="Touchman J.W."/>
            <person name="Blankenship R.E."/>
            <person name="Madigan M.T."/>
            <person name="Sattley W.M."/>
        </authorList>
    </citation>
    <scope>NUCLEOTIDE SEQUENCE [LARGE SCALE GENOMIC DNA]</scope>
    <source>
        <strain evidence="7">HH</strain>
    </source>
</reference>
<keyword evidence="1" id="KW-0805">Transcription regulation</keyword>
<dbReference type="InterPro" id="IPR012318">
    <property type="entry name" value="HTH_CRP"/>
</dbReference>
<dbReference type="EMBL" id="CP045875">
    <property type="protein sequence ID" value="QGG48089.1"/>
    <property type="molecule type" value="Genomic_DNA"/>
</dbReference>
<dbReference type="CDD" id="cd00038">
    <property type="entry name" value="CAP_ED"/>
    <property type="match status" value="1"/>
</dbReference>
<dbReference type="InterPro" id="IPR050397">
    <property type="entry name" value="Env_Response_Regulators"/>
</dbReference>
<dbReference type="InterPro" id="IPR018490">
    <property type="entry name" value="cNMP-bd_dom_sf"/>
</dbReference>
<evidence type="ECO:0000256" key="1">
    <source>
        <dbReference type="ARBA" id="ARBA00023015"/>
    </source>
</evidence>
<dbReference type="GO" id="GO:0003677">
    <property type="term" value="F:DNA binding"/>
    <property type="evidence" value="ECO:0007669"/>
    <property type="project" value="UniProtKB-KW"/>
</dbReference>
<keyword evidence="7" id="KW-1185">Reference proteome</keyword>
<organism evidence="6 7">
    <name type="scientific">Heliorestis convoluta</name>
    <dbReference type="NCBI Taxonomy" id="356322"/>
    <lineage>
        <taxon>Bacteria</taxon>
        <taxon>Bacillati</taxon>
        <taxon>Bacillota</taxon>
        <taxon>Clostridia</taxon>
        <taxon>Eubacteriales</taxon>
        <taxon>Heliobacteriaceae</taxon>
        <taxon>Heliorestis</taxon>
    </lineage>
</organism>
<evidence type="ECO:0000259" key="4">
    <source>
        <dbReference type="PROSITE" id="PS50042"/>
    </source>
</evidence>
<evidence type="ECO:0000256" key="3">
    <source>
        <dbReference type="ARBA" id="ARBA00023163"/>
    </source>
</evidence>
<feature type="domain" description="Cyclic nucleotide-binding" evidence="4">
    <location>
        <begin position="24"/>
        <end position="126"/>
    </location>
</feature>
<dbReference type="Pfam" id="PF13545">
    <property type="entry name" value="HTH_Crp_2"/>
    <property type="match status" value="1"/>
</dbReference>
<name>A0A5Q2N2J6_9FIRM</name>
<evidence type="ECO:0000259" key="5">
    <source>
        <dbReference type="PROSITE" id="PS51063"/>
    </source>
</evidence>
<accession>A0A5Q2N2J6</accession>
<feature type="domain" description="HTH crp-type" evidence="5">
    <location>
        <begin position="165"/>
        <end position="233"/>
    </location>
</feature>
<dbReference type="Proteomes" id="UP000366051">
    <property type="component" value="Chromosome"/>
</dbReference>
<dbReference type="PROSITE" id="PS51063">
    <property type="entry name" value="HTH_CRP_2"/>
    <property type="match status" value="1"/>
</dbReference>
<proteinExistence type="predicted"/>
<keyword evidence="3" id="KW-0804">Transcription</keyword>
<sequence>MGQIKKDGQKDLTEKTRFLAKCALFQGIETVVIDEMLFCLDLKSFRYKKNETIALTGEPFESIGILIKGEALVIKETAAGHRSMMALLQPGDLFGEMVVFSKNSTWPATVIAQEESEAWFISRRKLLGQCENSCTWHRTLIENMLRIISEKAMMLNKKVEYLTIKSMRGKLSTFFLEQHRKAGTMTFRLPMKRNELADFLNVSRPSMSREMARMREEGLIDFHLETVRIINAEALRKIAE</sequence>
<evidence type="ECO:0000313" key="7">
    <source>
        <dbReference type="Proteomes" id="UP000366051"/>
    </source>
</evidence>
<dbReference type="InterPro" id="IPR000595">
    <property type="entry name" value="cNMP-bd_dom"/>
</dbReference>
<dbReference type="SUPFAM" id="SSF46785">
    <property type="entry name" value="Winged helix' DNA-binding domain"/>
    <property type="match status" value="1"/>
</dbReference>
<dbReference type="Pfam" id="PF00027">
    <property type="entry name" value="cNMP_binding"/>
    <property type="match status" value="1"/>
</dbReference>
<dbReference type="OrthoDB" id="3176638at2"/>
<dbReference type="SMART" id="SM00419">
    <property type="entry name" value="HTH_CRP"/>
    <property type="match status" value="1"/>
</dbReference>
<dbReference type="PROSITE" id="PS50042">
    <property type="entry name" value="CNMP_BINDING_3"/>
    <property type="match status" value="1"/>
</dbReference>
<dbReference type="KEGG" id="hcv:FTV88_1991"/>
<dbReference type="AlphaFoldDB" id="A0A5Q2N2J6"/>
<dbReference type="GO" id="GO:0005829">
    <property type="term" value="C:cytosol"/>
    <property type="evidence" value="ECO:0007669"/>
    <property type="project" value="TreeGrafter"/>
</dbReference>
<dbReference type="SUPFAM" id="SSF51206">
    <property type="entry name" value="cAMP-binding domain-like"/>
    <property type="match status" value="1"/>
</dbReference>
<dbReference type="SMART" id="SM00100">
    <property type="entry name" value="cNMP"/>
    <property type="match status" value="1"/>
</dbReference>
<protein>
    <submittedName>
        <fullName evidence="6">Crp/Fnr family transcriptional regulator</fullName>
    </submittedName>
</protein>
<keyword evidence="2" id="KW-0238">DNA-binding</keyword>
<dbReference type="InterPro" id="IPR036390">
    <property type="entry name" value="WH_DNA-bd_sf"/>
</dbReference>
<dbReference type="Gene3D" id="2.60.120.10">
    <property type="entry name" value="Jelly Rolls"/>
    <property type="match status" value="1"/>
</dbReference>
<dbReference type="GO" id="GO:0003700">
    <property type="term" value="F:DNA-binding transcription factor activity"/>
    <property type="evidence" value="ECO:0007669"/>
    <property type="project" value="TreeGrafter"/>
</dbReference>